<organism evidence="6 7">
    <name type="scientific">Embleya hyalina</name>
    <dbReference type="NCBI Taxonomy" id="516124"/>
    <lineage>
        <taxon>Bacteria</taxon>
        <taxon>Bacillati</taxon>
        <taxon>Actinomycetota</taxon>
        <taxon>Actinomycetes</taxon>
        <taxon>Kitasatosporales</taxon>
        <taxon>Streptomycetaceae</taxon>
        <taxon>Embleya</taxon>
    </lineage>
</organism>
<keyword evidence="1" id="KW-0805">Transcription regulation</keyword>
<evidence type="ECO:0000259" key="5">
    <source>
        <dbReference type="PROSITE" id="PS50995"/>
    </source>
</evidence>
<dbReference type="SMART" id="SM00347">
    <property type="entry name" value="HTH_MARR"/>
    <property type="match status" value="1"/>
</dbReference>
<dbReference type="InterPro" id="IPR036390">
    <property type="entry name" value="WH_DNA-bd_sf"/>
</dbReference>
<keyword evidence="2" id="KW-0238">DNA-binding</keyword>
<dbReference type="AlphaFoldDB" id="A0A401YFU4"/>
<dbReference type="Pfam" id="PF01047">
    <property type="entry name" value="MarR"/>
    <property type="match status" value="1"/>
</dbReference>
<dbReference type="GO" id="GO:0003677">
    <property type="term" value="F:DNA binding"/>
    <property type="evidence" value="ECO:0007669"/>
    <property type="project" value="UniProtKB-KW"/>
</dbReference>
<dbReference type="InterPro" id="IPR039422">
    <property type="entry name" value="MarR/SlyA-like"/>
</dbReference>
<evidence type="ECO:0000313" key="7">
    <source>
        <dbReference type="Proteomes" id="UP000286931"/>
    </source>
</evidence>
<dbReference type="Gene3D" id="1.10.10.10">
    <property type="entry name" value="Winged helix-like DNA-binding domain superfamily/Winged helix DNA-binding domain"/>
    <property type="match status" value="1"/>
</dbReference>
<dbReference type="PROSITE" id="PS50995">
    <property type="entry name" value="HTH_MARR_2"/>
    <property type="match status" value="1"/>
</dbReference>
<feature type="region of interest" description="Disordered" evidence="4">
    <location>
        <begin position="1"/>
        <end position="46"/>
    </location>
</feature>
<keyword evidence="7" id="KW-1185">Reference proteome</keyword>
<feature type="compositionally biased region" description="Gly residues" evidence="4">
    <location>
        <begin position="8"/>
        <end position="29"/>
    </location>
</feature>
<evidence type="ECO:0000313" key="6">
    <source>
        <dbReference type="EMBL" id="GCD93481.1"/>
    </source>
</evidence>
<proteinExistence type="predicted"/>
<dbReference type="InterPro" id="IPR000835">
    <property type="entry name" value="HTH_MarR-typ"/>
</dbReference>
<dbReference type="InterPro" id="IPR023187">
    <property type="entry name" value="Tscrpt_reg_MarR-type_CS"/>
</dbReference>
<name>A0A401YFU4_9ACTN</name>
<gene>
    <name evidence="6" type="primary">marR_2</name>
    <name evidence="6" type="ORF">EHYA_01125</name>
</gene>
<protein>
    <submittedName>
        <fullName evidence="6">MarR family transcriptional regulator</fullName>
    </submittedName>
</protein>
<dbReference type="PRINTS" id="PR00598">
    <property type="entry name" value="HTHMARR"/>
</dbReference>
<dbReference type="EMBL" id="BIFH01000014">
    <property type="protein sequence ID" value="GCD93481.1"/>
    <property type="molecule type" value="Genomic_DNA"/>
</dbReference>
<evidence type="ECO:0000256" key="2">
    <source>
        <dbReference type="ARBA" id="ARBA00023125"/>
    </source>
</evidence>
<feature type="compositionally biased region" description="Low complexity" evidence="4">
    <location>
        <begin position="30"/>
        <end position="46"/>
    </location>
</feature>
<reference evidence="6 7" key="1">
    <citation type="submission" date="2018-12" db="EMBL/GenBank/DDBJ databases">
        <title>Draft genome sequence of Embleya hyalina NBRC 13850T.</title>
        <authorList>
            <person name="Komaki H."/>
            <person name="Hosoyama A."/>
            <person name="Kimura A."/>
            <person name="Ichikawa N."/>
            <person name="Tamura T."/>
        </authorList>
    </citation>
    <scope>NUCLEOTIDE SEQUENCE [LARGE SCALE GENOMIC DNA]</scope>
    <source>
        <strain evidence="6 7">NBRC 13850</strain>
    </source>
</reference>
<keyword evidence="3" id="KW-0804">Transcription</keyword>
<dbReference type="SUPFAM" id="SSF46785">
    <property type="entry name" value="Winged helix' DNA-binding domain"/>
    <property type="match status" value="1"/>
</dbReference>
<dbReference type="PROSITE" id="PS01117">
    <property type="entry name" value="HTH_MARR_1"/>
    <property type="match status" value="1"/>
</dbReference>
<evidence type="ECO:0000256" key="1">
    <source>
        <dbReference type="ARBA" id="ARBA00023015"/>
    </source>
</evidence>
<comment type="caution">
    <text evidence="6">The sequence shown here is derived from an EMBL/GenBank/DDBJ whole genome shotgun (WGS) entry which is preliminary data.</text>
</comment>
<dbReference type="Proteomes" id="UP000286931">
    <property type="component" value="Unassembled WGS sequence"/>
</dbReference>
<dbReference type="GO" id="GO:0006950">
    <property type="term" value="P:response to stress"/>
    <property type="evidence" value="ECO:0007669"/>
    <property type="project" value="TreeGrafter"/>
</dbReference>
<evidence type="ECO:0000256" key="4">
    <source>
        <dbReference type="SAM" id="MobiDB-lite"/>
    </source>
</evidence>
<dbReference type="InterPro" id="IPR036388">
    <property type="entry name" value="WH-like_DNA-bd_sf"/>
</dbReference>
<accession>A0A401YFU4</accession>
<dbReference type="PANTHER" id="PTHR33164:SF99">
    <property type="entry name" value="MARR FAMILY REGULATORY PROTEIN"/>
    <property type="match status" value="1"/>
</dbReference>
<dbReference type="GO" id="GO:0003700">
    <property type="term" value="F:DNA-binding transcription factor activity"/>
    <property type="evidence" value="ECO:0007669"/>
    <property type="project" value="InterPro"/>
</dbReference>
<feature type="domain" description="HTH marR-type" evidence="5">
    <location>
        <begin position="49"/>
        <end position="178"/>
    </location>
</feature>
<sequence>MNRLGDTSDGGGAGDTGGPGDTSGPGGTSGTAHPGGPDAGGTAPAEPSTAEIMDAMAAVGTAYFHDFAAVVSRHGLTSVQAKTLSLLRRPLPMRGLADRLACDASNVTGIVDRLESRGLVRREPDPADRRVKNVVATEEGHDTIRRIRAEMHTTRAALDALTLDERTALYGLLGRLRPAMEAPHT</sequence>
<evidence type="ECO:0000256" key="3">
    <source>
        <dbReference type="ARBA" id="ARBA00023163"/>
    </source>
</evidence>
<dbReference type="PANTHER" id="PTHR33164">
    <property type="entry name" value="TRANSCRIPTIONAL REGULATOR, MARR FAMILY"/>
    <property type="match status" value="1"/>
</dbReference>